<feature type="transmembrane region" description="Helical" evidence="6">
    <location>
        <begin position="284"/>
        <end position="301"/>
    </location>
</feature>
<gene>
    <name evidence="8" type="ORF">ACFFHT_02140</name>
</gene>
<evidence type="ECO:0000313" key="8">
    <source>
        <dbReference type="EMBL" id="MFC0322368.1"/>
    </source>
</evidence>
<feature type="transmembrane region" description="Helical" evidence="6">
    <location>
        <begin position="371"/>
        <end position="395"/>
    </location>
</feature>
<feature type="transmembrane region" description="Helical" evidence="6">
    <location>
        <begin position="336"/>
        <end position="359"/>
    </location>
</feature>
<evidence type="ECO:0000256" key="2">
    <source>
        <dbReference type="ARBA" id="ARBA00022475"/>
    </source>
</evidence>
<dbReference type="SMART" id="SM00849">
    <property type="entry name" value="Lactamase_B"/>
    <property type="match status" value="1"/>
</dbReference>
<dbReference type="Gene3D" id="3.60.15.10">
    <property type="entry name" value="Ribonuclease Z/Hydroxyacylglutathione hydrolase-like"/>
    <property type="match status" value="1"/>
</dbReference>
<organism evidence="8 9">
    <name type="scientific">Gallibacterium melopsittaci</name>
    <dbReference type="NCBI Taxonomy" id="516063"/>
    <lineage>
        <taxon>Bacteria</taxon>
        <taxon>Pseudomonadati</taxon>
        <taxon>Pseudomonadota</taxon>
        <taxon>Gammaproteobacteria</taxon>
        <taxon>Pasteurellales</taxon>
        <taxon>Pasteurellaceae</taxon>
        <taxon>Gallibacterium</taxon>
    </lineage>
</organism>
<dbReference type="NCBIfam" id="TIGR00361">
    <property type="entry name" value="ComEC_Rec2"/>
    <property type="match status" value="1"/>
</dbReference>
<proteinExistence type="predicted"/>
<evidence type="ECO:0000256" key="5">
    <source>
        <dbReference type="ARBA" id="ARBA00023136"/>
    </source>
</evidence>
<feature type="transmembrane region" description="Helical" evidence="6">
    <location>
        <begin position="519"/>
        <end position="539"/>
    </location>
</feature>
<reference evidence="8 9" key="1">
    <citation type="submission" date="2024-09" db="EMBL/GenBank/DDBJ databases">
        <authorList>
            <person name="Sun Q."/>
            <person name="Mori K."/>
        </authorList>
    </citation>
    <scope>NUCLEOTIDE SEQUENCE [LARGE SCALE GENOMIC DNA]</scope>
    <source>
        <strain evidence="8 9">CCM 7538</strain>
    </source>
</reference>
<dbReference type="EMBL" id="JBHLWA010000010">
    <property type="protein sequence ID" value="MFC0322368.1"/>
    <property type="molecule type" value="Genomic_DNA"/>
</dbReference>
<feature type="transmembrane region" description="Helical" evidence="6">
    <location>
        <begin position="407"/>
        <end position="426"/>
    </location>
</feature>
<evidence type="ECO:0000256" key="4">
    <source>
        <dbReference type="ARBA" id="ARBA00022989"/>
    </source>
</evidence>
<feature type="transmembrane region" description="Helical" evidence="6">
    <location>
        <begin position="50"/>
        <end position="67"/>
    </location>
</feature>
<feature type="domain" description="Metallo-beta-lactamase" evidence="7">
    <location>
        <begin position="555"/>
        <end position="737"/>
    </location>
</feature>
<dbReference type="InterPro" id="IPR035681">
    <property type="entry name" value="ComA-like_MBL"/>
</dbReference>
<keyword evidence="2" id="KW-1003">Cell membrane</keyword>
<dbReference type="PANTHER" id="PTHR30619">
    <property type="entry name" value="DNA INTERNALIZATION/COMPETENCE PROTEIN COMEC/REC2"/>
    <property type="match status" value="1"/>
</dbReference>
<keyword evidence="3 6" id="KW-0812">Transmembrane</keyword>
<dbReference type="SUPFAM" id="SSF56281">
    <property type="entry name" value="Metallo-hydrolase/oxidoreductase"/>
    <property type="match status" value="1"/>
</dbReference>
<feature type="transmembrane region" description="Helical" evidence="6">
    <location>
        <begin position="5"/>
        <end position="22"/>
    </location>
</feature>
<dbReference type="CDD" id="cd07731">
    <property type="entry name" value="ComA-like_MBL-fold"/>
    <property type="match status" value="1"/>
</dbReference>
<dbReference type="InterPro" id="IPR004477">
    <property type="entry name" value="ComEC_N"/>
</dbReference>
<dbReference type="Pfam" id="PF13567">
    <property type="entry name" value="DUF4131"/>
    <property type="match status" value="1"/>
</dbReference>
<dbReference type="InterPro" id="IPR052159">
    <property type="entry name" value="Competence_DNA_uptake"/>
</dbReference>
<sequence>MERICLLYFFSSLLFLYLPMLWMTSAYLWGGLGVLLLFGVILFFWRRSRTLALLLLTFSLGSYWNLFQVKTLLQQQQQLDSLIGVLSQAELHIEKVLHQGDYQTAVGILNSPYGQKSYRVYVNWQPNKQLQAGQVWQAQITLKQMAARLNDGGFQRQKWLYANRIVGNITVKQAILINDQPSVREQLLLFAETKISSQSAKGLLLALGFGEKSQLTTAQLQLFQQTGTAHLIAISGLHIGLVMLLGVMIGRGMQYLLPTRWITPTLPLLGGLVLATIYSYLADFSIPTIRALLALSLLLLLRLQRSYLNWWQIYLRCIALFVLFDPLILLSDSFWLSALAVLCLLLWQTLLPLSAWQWRGQALSQLGKLRYYIIALIHLQVGLMLLFTSVVLFFFSGINLQNLLINLWIVPLFSFVLIPCILTSILTFDLFNSWQWCITVAEFSIKALTFWQSTWRDLSLIEVRWVSIGCVLFCVLIASYLYFYRQTPVVQSNLITQLPPKKLQLNAELLTSHHHLARLLCFFILMLCGQLTLLGYTYYQQWQTKWSLEMLDVGQGLAILIRQGNYGILYDTGASWDGGSMAELEIMPYLRRQGIHLEKIMLSHDDNDHSGGANKLFQHYPQATLFTPSQVSYADKKPLPCKQGQSFQWRALRFTMLAPLTIVPTARNQHSCVVLIDDGTYRVLLTGDLDRRSELYYLASFPPVDILQVAHHGSKTSTSQRFLQQIQPKIALISSSLTNRWRFPHQEVLERLQRQQVKILNTGWDGQISVRITRNNQLEVIRQRNSAKAWFTDLPNLQRPLLELEK</sequence>
<comment type="subcellular location">
    <subcellularLocation>
        <location evidence="1">Cell membrane</location>
        <topology evidence="1">Multi-pass membrane protein</topology>
    </subcellularLocation>
</comment>
<dbReference type="PANTHER" id="PTHR30619:SF1">
    <property type="entry name" value="RECOMBINATION PROTEIN 2"/>
    <property type="match status" value="1"/>
</dbReference>
<dbReference type="Pfam" id="PF03772">
    <property type="entry name" value="Competence"/>
    <property type="match status" value="1"/>
</dbReference>
<dbReference type="InterPro" id="IPR001279">
    <property type="entry name" value="Metallo-B-lactamas"/>
</dbReference>
<feature type="transmembrane region" description="Helical" evidence="6">
    <location>
        <begin position="28"/>
        <end position="45"/>
    </location>
</feature>
<protein>
    <submittedName>
        <fullName evidence="8">DNA internalization-related competence protein ComEC/Rec2</fullName>
    </submittedName>
</protein>
<comment type="caution">
    <text evidence="8">The sequence shown here is derived from an EMBL/GenBank/DDBJ whole genome shotgun (WGS) entry which is preliminary data.</text>
</comment>
<feature type="transmembrane region" description="Helical" evidence="6">
    <location>
        <begin position="261"/>
        <end position="278"/>
    </location>
</feature>
<feature type="transmembrane region" description="Helical" evidence="6">
    <location>
        <begin position="229"/>
        <end position="249"/>
    </location>
</feature>
<keyword evidence="4 6" id="KW-1133">Transmembrane helix</keyword>
<evidence type="ECO:0000256" key="3">
    <source>
        <dbReference type="ARBA" id="ARBA00022692"/>
    </source>
</evidence>
<dbReference type="Pfam" id="PF00753">
    <property type="entry name" value="Lactamase_B"/>
    <property type="match status" value="1"/>
</dbReference>
<dbReference type="InterPro" id="IPR004797">
    <property type="entry name" value="Competence_ComEC/Rec2"/>
</dbReference>
<evidence type="ECO:0000256" key="6">
    <source>
        <dbReference type="SAM" id="Phobius"/>
    </source>
</evidence>
<dbReference type="RefSeq" id="WP_382373024.1">
    <property type="nucleotide sequence ID" value="NZ_JBHLWA010000010.1"/>
</dbReference>
<evidence type="ECO:0000256" key="1">
    <source>
        <dbReference type="ARBA" id="ARBA00004651"/>
    </source>
</evidence>
<feature type="transmembrane region" description="Helical" evidence="6">
    <location>
        <begin position="433"/>
        <end position="451"/>
    </location>
</feature>
<evidence type="ECO:0000259" key="7">
    <source>
        <dbReference type="SMART" id="SM00849"/>
    </source>
</evidence>
<dbReference type="InterPro" id="IPR036866">
    <property type="entry name" value="RibonucZ/Hydroxyglut_hydro"/>
</dbReference>
<evidence type="ECO:0000313" key="9">
    <source>
        <dbReference type="Proteomes" id="UP001589769"/>
    </source>
</evidence>
<feature type="transmembrane region" description="Helical" evidence="6">
    <location>
        <begin position="313"/>
        <end position="330"/>
    </location>
</feature>
<keyword evidence="9" id="KW-1185">Reference proteome</keyword>
<dbReference type="NCBIfam" id="TIGR00360">
    <property type="entry name" value="ComEC_N-term"/>
    <property type="match status" value="1"/>
</dbReference>
<keyword evidence="5 6" id="KW-0472">Membrane</keyword>
<dbReference type="InterPro" id="IPR025405">
    <property type="entry name" value="DUF4131"/>
</dbReference>
<name>A0ABV6HU07_9PAST</name>
<accession>A0ABV6HU07</accession>
<dbReference type="Proteomes" id="UP001589769">
    <property type="component" value="Unassembled WGS sequence"/>
</dbReference>
<feature type="transmembrane region" description="Helical" evidence="6">
    <location>
        <begin position="463"/>
        <end position="483"/>
    </location>
</feature>